<protein>
    <recommendedName>
        <fullName evidence="8">F5/8 type C domain-containing protein</fullName>
    </recommendedName>
</protein>
<comment type="caution">
    <text evidence="9">The sequence shown here is derived from an EMBL/GenBank/DDBJ whole genome shotgun (WGS) entry which is preliminary data.</text>
</comment>
<dbReference type="InterPro" id="IPR008979">
    <property type="entry name" value="Galactose-bd-like_sf"/>
</dbReference>
<evidence type="ECO:0000313" key="9">
    <source>
        <dbReference type="EMBL" id="CAH3021359.1"/>
    </source>
</evidence>
<feature type="chain" id="PRO_5046496036" description="F5/8 type C domain-containing protein" evidence="7">
    <location>
        <begin position="28"/>
        <end position="334"/>
    </location>
</feature>
<feature type="signal peptide" evidence="7">
    <location>
        <begin position="1"/>
        <end position="27"/>
    </location>
</feature>
<dbReference type="InterPro" id="IPR000421">
    <property type="entry name" value="FA58C"/>
</dbReference>
<evidence type="ECO:0000313" key="10">
    <source>
        <dbReference type="Proteomes" id="UP001159427"/>
    </source>
</evidence>
<evidence type="ECO:0000256" key="2">
    <source>
        <dbReference type="ARBA" id="ARBA00004613"/>
    </source>
</evidence>
<dbReference type="Pfam" id="PF00754">
    <property type="entry name" value="F5_F8_type_C"/>
    <property type="match status" value="1"/>
</dbReference>
<evidence type="ECO:0000256" key="4">
    <source>
        <dbReference type="ARBA" id="ARBA00022889"/>
    </source>
</evidence>
<reference evidence="9 10" key="1">
    <citation type="submission" date="2022-05" db="EMBL/GenBank/DDBJ databases">
        <authorList>
            <consortium name="Genoscope - CEA"/>
            <person name="William W."/>
        </authorList>
    </citation>
    <scope>NUCLEOTIDE SEQUENCE [LARGE SCALE GENOMIC DNA]</scope>
</reference>
<evidence type="ECO:0000256" key="7">
    <source>
        <dbReference type="SAM" id="SignalP"/>
    </source>
</evidence>
<organism evidence="9 10">
    <name type="scientific">Porites evermanni</name>
    <dbReference type="NCBI Taxonomy" id="104178"/>
    <lineage>
        <taxon>Eukaryota</taxon>
        <taxon>Metazoa</taxon>
        <taxon>Cnidaria</taxon>
        <taxon>Anthozoa</taxon>
        <taxon>Hexacorallia</taxon>
        <taxon>Scleractinia</taxon>
        <taxon>Fungiina</taxon>
        <taxon>Poritidae</taxon>
        <taxon>Porites</taxon>
    </lineage>
</organism>
<dbReference type="EMBL" id="CALNXI010000179">
    <property type="protein sequence ID" value="CAH3021359.1"/>
    <property type="molecule type" value="Genomic_DNA"/>
</dbReference>
<keyword evidence="10" id="KW-1185">Reference proteome</keyword>
<feature type="domain" description="F5/8 type C" evidence="8">
    <location>
        <begin position="39"/>
        <end position="194"/>
    </location>
</feature>
<evidence type="ECO:0000256" key="5">
    <source>
        <dbReference type="ARBA" id="ARBA00023136"/>
    </source>
</evidence>
<comment type="subcellular location">
    <subcellularLocation>
        <location evidence="1">Endomembrane system</location>
        <topology evidence="1">Peripheral membrane protein</topology>
    </subcellularLocation>
    <subcellularLocation>
        <location evidence="2">Secreted</location>
    </subcellularLocation>
</comment>
<dbReference type="InterPro" id="IPR050633">
    <property type="entry name" value="Neuropilin_MCO_CoagFactor"/>
</dbReference>
<dbReference type="SMART" id="SM00231">
    <property type="entry name" value="FA58C"/>
    <property type="match status" value="1"/>
</dbReference>
<name>A0ABN8M3R3_9CNID</name>
<dbReference type="PANTHER" id="PTHR46806:SF5">
    <property type="entry name" value="F5_8 TYPE C DOMAIN-CONTAINING PROTEIN"/>
    <property type="match status" value="1"/>
</dbReference>
<accession>A0ABN8M3R3</accession>
<evidence type="ECO:0000256" key="3">
    <source>
        <dbReference type="ARBA" id="ARBA00022525"/>
    </source>
</evidence>
<keyword evidence="6" id="KW-1015">Disulfide bond</keyword>
<keyword evidence="3" id="KW-0964">Secreted</keyword>
<dbReference type="PANTHER" id="PTHR46806">
    <property type="entry name" value="F5/8 TYPE C DOMAIN-CONTAINING PROTEIN"/>
    <property type="match status" value="1"/>
</dbReference>
<keyword evidence="4" id="KW-0130">Cell adhesion</keyword>
<dbReference type="CDD" id="cd00057">
    <property type="entry name" value="FA58C"/>
    <property type="match status" value="1"/>
</dbReference>
<dbReference type="PROSITE" id="PS01286">
    <property type="entry name" value="FA58C_2"/>
    <property type="match status" value="1"/>
</dbReference>
<evidence type="ECO:0000259" key="8">
    <source>
        <dbReference type="PROSITE" id="PS50022"/>
    </source>
</evidence>
<proteinExistence type="predicted"/>
<gene>
    <name evidence="9" type="ORF">PEVE_00010998</name>
</gene>
<dbReference type="Proteomes" id="UP001159427">
    <property type="component" value="Unassembled WGS sequence"/>
</dbReference>
<evidence type="ECO:0000256" key="1">
    <source>
        <dbReference type="ARBA" id="ARBA00004184"/>
    </source>
</evidence>
<evidence type="ECO:0000256" key="6">
    <source>
        <dbReference type="ARBA" id="ARBA00023157"/>
    </source>
</evidence>
<keyword evidence="7" id="KW-0732">Signal</keyword>
<keyword evidence="5" id="KW-0472">Membrane</keyword>
<dbReference type="PROSITE" id="PS50022">
    <property type="entry name" value="FA58C_3"/>
    <property type="match status" value="1"/>
</dbReference>
<dbReference type="Gene3D" id="2.60.120.260">
    <property type="entry name" value="Galactose-binding domain-like"/>
    <property type="match status" value="1"/>
</dbReference>
<dbReference type="SUPFAM" id="SSF49785">
    <property type="entry name" value="Galactose-binding domain-like"/>
    <property type="match status" value="1"/>
</dbReference>
<sequence length="334" mass="37566">MPILPRMMRVSLLCILTATLVFQIVHQTTIKDEDLIANCRNPLGLESRKIPDGALWASSAFNKDFSMFGPQRARLRLDQPPRGYRADASSVDTNGSYITIYLGNDTVVTGVSTQGYGDTTVQEWVTKYNLMFLNGIDFSPFKETSGATRSFTGNVDVNGVQHHDVPLPVITSTVMIKPLEWNNNVGLRMELYGCNPVIKEHHSCLFHSAPIFKVSINAKTGSFDFFFLAKVVIADPTASFTLAFLNEDSENYKTWAADCLTQIRDVVQFVPGFLDLKFKRFRLSTDSNKLSVRVEVEIHCIKDTADYIEEKLRISVKSSDSMFTSYMDFQHPGK</sequence>